<evidence type="ECO:0000313" key="2">
    <source>
        <dbReference type="Proteomes" id="UP000002016"/>
    </source>
</evidence>
<reference evidence="1 2" key="1">
    <citation type="submission" date="2007-08" db="EMBL/GenBank/DDBJ databases">
        <title>Complete sequence of Thermotoga lettingae TMO.</title>
        <authorList>
            <consortium name="US DOE Joint Genome Institute"/>
            <person name="Copeland A."/>
            <person name="Lucas S."/>
            <person name="Lapidus A."/>
            <person name="Barry K."/>
            <person name="Glavina del Rio T."/>
            <person name="Dalin E."/>
            <person name="Tice H."/>
            <person name="Pitluck S."/>
            <person name="Foster B."/>
            <person name="Bruce D."/>
            <person name="Schmutz J."/>
            <person name="Larimer F."/>
            <person name="Land M."/>
            <person name="Hauser L."/>
            <person name="Kyrpides N."/>
            <person name="Mikhailova N."/>
            <person name="Nelson K."/>
            <person name="Gogarten J.P."/>
            <person name="Noll K."/>
            <person name="Richardson P."/>
        </authorList>
    </citation>
    <scope>NUCLEOTIDE SEQUENCE [LARGE SCALE GENOMIC DNA]</scope>
    <source>
        <strain evidence="2">ATCC BAA-301 / DSM 14385 / NBRC 107922 / TMO</strain>
    </source>
</reference>
<sequence precursor="true">MKGVKFWLFAIATVAVLAMVGCGPMIPIKSSFAHNVVEVTANVVDDDLEDLASWCDGKNILMLWYDFDSQPAGFGDRDDVFSGSPVADKNVYIDNQYAGNYDIETIETIENSINNLKVSLSGTLILYLKANDLLGTSWDLIIGEDNETKAITNYVLVEFEVDSTGVYKVTKVQVNGEWENLRSVPKNITDITNKGFAFFRIDDDKVVDARVIYP</sequence>
<dbReference type="HOGENOM" id="CLU_1189122_0_0_0"/>
<proteinExistence type="predicted"/>
<organism evidence="1 2">
    <name type="scientific">Pseudothermotoga lettingae (strain ATCC BAA-301 / DSM 14385 / NBRC 107922 / TMO)</name>
    <name type="common">Thermotoga lettingae</name>
    <dbReference type="NCBI Taxonomy" id="416591"/>
    <lineage>
        <taxon>Bacteria</taxon>
        <taxon>Thermotogati</taxon>
        <taxon>Thermotogota</taxon>
        <taxon>Thermotogae</taxon>
        <taxon>Thermotogales</taxon>
        <taxon>Thermotogaceae</taxon>
        <taxon>Pseudothermotoga</taxon>
    </lineage>
</organism>
<dbReference type="RefSeq" id="WP_012002447.1">
    <property type="nucleotide sequence ID" value="NC_009828.1"/>
</dbReference>
<dbReference type="Proteomes" id="UP000002016">
    <property type="component" value="Chromosome"/>
</dbReference>
<evidence type="ECO:0000313" key="1">
    <source>
        <dbReference type="EMBL" id="ABV32966.1"/>
    </source>
</evidence>
<evidence type="ECO:0008006" key="3">
    <source>
        <dbReference type="Google" id="ProtNLM"/>
    </source>
</evidence>
<dbReference type="OrthoDB" id="49469at2"/>
<keyword evidence="2" id="KW-1185">Reference proteome</keyword>
<dbReference type="STRING" id="416591.Tlet_0399"/>
<gene>
    <name evidence="1" type="ordered locus">Tlet_0399</name>
</gene>
<dbReference type="AlphaFoldDB" id="A8F482"/>
<reference evidence="1 2" key="2">
    <citation type="journal article" date="2009" name="Proc. Natl. Acad. Sci. U.S.A.">
        <title>On the chimeric nature, thermophilic origin, and phylogenetic placement of the Thermotogales.</title>
        <authorList>
            <person name="Zhaxybayeva O."/>
            <person name="Swithers K.S."/>
            <person name="Lapierre P."/>
            <person name="Fournier G.P."/>
            <person name="Bickhart D.M."/>
            <person name="DeBoy R.T."/>
            <person name="Nelson K.E."/>
            <person name="Nesbo C.L."/>
            <person name="Doolittle W.F."/>
            <person name="Gogarten J.P."/>
            <person name="Noll K.M."/>
        </authorList>
    </citation>
    <scope>NUCLEOTIDE SEQUENCE [LARGE SCALE GENOMIC DNA]</scope>
    <source>
        <strain evidence="2">ATCC BAA-301 / DSM 14385 / NBRC 107922 / TMO</strain>
    </source>
</reference>
<accession>A8F482</accession>
<dbReference type="EMBL" id="CP000812">
    <property type="protein sequence ID" value="ABV32966.1"/>
    <property type="molecule type" value="Genomic_DNA"/>
</dbReference>
<dbReference type="PROSITE" id="PS51257">
    <property type="entry name" value="PROKAR_LIPOPROTEIN"/>
    <property type="match status" value="1"/>
</dbReference>
<name>A8F482_PSELT</name>
<dbReference type="KEGG" id="tle:Tlet_0399"/>
<protein>
    <recommendedName>
        <fullName evidence="3">Lipoprotein</fullName>
    </recommendedName>
</protein>